<evidence type="ECO:0000256" key="4">
    <source>
        <dbReference type="ARBA" id="ARBA00022679"/>
    </source>
</evidence>
<dbReference type="InterPro" id="IPR011009">
    <property type="entry name" value="Kinase-like_dom_sf"/>
</dbReference>
<dbReference type="PANTHER" id="PTHR45723">
    <property type="entry name" value="SERINE/THREONINE-PROTEIN KINASE RIO1"/>
    <property type="match status" value="1"/>
</dbReference>
<name>A0A9W6TCZ9_9STRA</name>
<evidence type="ECO:0000256" key="11">
    <source>
        <dbReference type="ARBA" id="ARBA00048679"/>
    </source>
</evidence>
<dbReference type="Gene3D" id="1.10.510.10">
    <property type="entry name" value="Transferase(Phosphotransferase) domain 1"/>
    <property type="match status" value="1"/>
</dbReference>
<evidence type="ECO:0000256" key="5">
    <source>
        <dbReference type="ARBA" id="ARBA00022723"/>
    </source>
</evidence>
<keyword evidence="4" id="KW-0808">Transferase</keyword>
<dbReference type="EMBL" id="BSXW01000057">
    <property type="protein sequence ID" value="GMF10906.1"/>
    <property type="molecule type" value="Genomic_DNA"/>
</dbReference>
<keyword evidence="8" id="KW-0067">ATP-binding</keyword>
<dbReference type="InterPro" id="IPR018934">
    <property type="entry name" value="RIO_dom"/>
</dbReference>
<dbReference type="Pfam" id="PF01163">
    <property type="entry name" value="RIO1"/>
    <property type="match status" value="1"/>
</dbReference>
<dbReference type="SUPFAM" id="SSF56112">
    <property type="entry name" value="Protein kinase-like (PK-like)"/>
    <property type="match status" value="1"/>
</dbReference>
<keyword evidence="6" id="KW-0547">Nucleotide-binding</keyword>
<evidence type="ECO:0000256" key="7">
    <source>
        <dbReference type="ARBA" id="ARBA00022777"/>
    </source>
</evidence>
<reference evidence="14" key="1">
    <citation type="submission" date="2023-04" db="EMBL/GenBank/DDBJ databases">
        <title>Phytophthora lilii NBRC 32176.</title>
        <authorList>
            <person name="Ichikawa N."/>
            <person name="Sato H."/>
            <person name="Tonouchi N."/>
        </authorList>
    </citation>
    <scope>NUCLEOTIDE SEQUENCE</scope>
    <source>
        <strain evidence="14">NBRC 32176</strain>
    </source>
</reference>
<keyword evidence="5" id="KW-0479">Metal-binding</keyword>
<accession>A0A9W6TCZ9</accession>
<evidence type="ECO:0000256" key="10">
    <source>
        <dbReference type="ARBA" id="ARBA00047899"/>
    </source>
</evidence>
<dbReference type="EC" id="2.7.11.1" evidence="2"/>
<evidence type="ECO:0000256" key="1">
    <source>
        <dbReference type="ARBA" id="ARBA00009196"/>
    </source>
</evidence>
<sequence length="412" mass="46440">MATTACPWQLTTAPAAAAATQRPASPTLQEIMDEELALRLQDEEWVQLVELDDRVLDVEDSEDEFEEKVPAPEQHNDAYEEDDDLRDEDFADDFEDGKGFNSFRETLRRQAKIEGHRGTFLAKARVELSKNGSGVHESMFDEHTQAVLRKLVRKGLVTAVKTQVHKRRGADVFYGVGVDKATGNECELALKIFKTDKADFTKATEYDPTGRRYGLEYVKKSMHRHLKIQTEREYKRLSRAHAALGMGAIAETETQTDRGARIPRPLILLQHMLATEFVGSGGHRAPSLEDAHLNSTQLRSTYTDLLRAVRRLYQNARLVHGCLSVANILFHDDRCWIMGLGRAVEVGAENHLALLTRDLDNLDAFFRSSGVPAVTKRQVGLLHADVAKEYVVAESPEQLLRRFPVLEPLLRD</sequence>
<evidence type="ECO:0000256" key="9">
    <source>
        <dbReference type="ARBA" id="ARBA00022842"/>
    </source>
</evidence>
<evidence type="ECO:0000256" key="8">
    <source>
        <dbReference type="ARBA" id="ARBA00022840"/>
    </source>
</evidence>
<evidence type="ECO:0000313" key="15">
    <source>
        <dbReference type="Proteomes" id="UP001165083"/>
    </source>
</evidence>
<dbReference type="Proteomes" id="UP001165083">
    <property type="component" value="Unassembled WGS sequence"/>
</dbReference>
<comment type="catalytic activity">
    <reaction evidence="10">
        <text>L-threonyl-[protein] + ATP = O-phospho-L-threonyl-[protein] + ADP + H(+)</text>
        <dbReference type="Rhea" id="RHEA:46608"/>
        <dbReference type="Rhea" id="RHEA-COMP:11060"/>
        <dbReference type="Rhea" id="RHEA-COMP:11605"/>
        <dbReference type="ChEBI" id="CHEBI:15378"/>
        <dbReference type="ChEBI" id="CHEBI:30013"/>
        <dbReference type="ChEBI" id="CHEBI:30616"/>
        <dbReference type="ChEBI" id="CHEBI:61977"/>
        <dbReference type="ChEBI" id="CHEBI:456216"/>
        <dbReference type="EC" id="2.7.11.1"/>
    </reaction>
</comment>
<dbReference type="InterPro" id="IPR000687">
    <property type="entry name" value="RIO_kinase"/>
</dbReference>
<evidence type="ECO:0000256" key="6">
    <source>
        <dbReference type="ARBA" id="ARBA00022741"/>
    </source>
</evidence>
<organism evidence="14 15">
    <name type="scientific">Phytophthora lilii</name>
    <dbReference type="NCBI Taxonomy" id="2077276"/>
    <lineage>
        <taxon>Eukaryota</taxon>
        <taxon>Sar</taxon>
        <taxon>Stramenopiles</taxon>
        <taxon>Oomycota</taxon>
        <taxon>Peronosporomycetes</taxon>
        <taxon>Peronosporales</taxon>
        <taxon>Peronosporaceae</taxon>
        <taxon>Phytophthora</taxon>
    </lineage>
</organism>
<feature type="domain" description="RIO kinase" evidence="13">
    <location>
        <begin position="129"/>
        <end position="393"/>
    </location>
</feature>
<comment type="similarity">
    <text evidence="1">Belongs to the protein kinase superfamily. RIO-type Ser/Thr kinase family.</text>
</comment>
<evidence type="ECO:0000256" key="3">
    <source>
        <dbReference type="ARBA" id="ARBA00022527"/>
    </source>
</evidence>
<dbReference type="GO" id="GO:0046872">
    <property type="term" value="F:metal ion binding"/>
    <property type="evidence" value="ECO:0007669"/>
    <property type="project" value="UniProtKB-KW"/>
</dbReference>
<dbReference type="GO" id="GO:0005524">
    <property type="term" value="F:ATP binding"/>
    <property type="evidence" value="ECO:0007669"/>
    <property type="project" value="UniProtKB-KW"/>
</dbReference>
<feature type="compositionally biased region" description="Low complexity" evidence="12">
    <location>
        <begin position="11"/>
        <end position="23"/>
    </location>
</feature>
<gene>
    <name evidence="14" type="ORF">Plil01_000166400</name>
</gene>
<evidence type="ECO:0000313" key="14">
    <source>
        <dbReference type="EMBL" id="GMF10906.1"/>
    </source>
</evidence>
<dbReference type="GO" id="GO:0004674">
    <property type="term" value="F:protein serine/threonine kinase activity"/>
    <property type="evidence" value="ECO:0007669"/>
    <property type="project" value="UniProtKB-KW"/>
</dbReference>
<dbReference type="OrthoDB" id="205248at2759"/>
<keyword evidence="9" id="KW-0460">Magnesium</keyword>
<feature type="region of interest" description="Disordered" evidence="12">
    <location>
        <begin position="1"/>
        <end position="23"/>
    </location>
</feature>
<feature type="compositionally biased region" description="Basic and acidic residues" evidence="12">
    <location>
        <begin position="67"/>
        <end position="78"/>
    </location>
</feature>
<proteinExistence type="inferred from homology"/>
<protein>
    <recommendedName>
        <fullName evidence="2">non-specific serine/threonine protein kinase</fullName>
        <ecNumber evidence="2">2.7.11.1</ecNumber>
    </recommendedName>
</protein>
<dbReference type="AlphaFoldDB" id="A0A9W6TCZ9"/>
<feature type="region of interest" description="Disordered" evidence="12">
    <location>
        <begin position="59"/>
        <end position="83"/>
    </location>
</feature>
<comment type="catalytic activity">
    <reaction evidence="11">
        <text>L-seryl-[protein] + ATP = O-phospho-L-seryl-[protein] + ADP + H(+)</text>
        <dbReference type="Rhea" id="RHEA:17989"/>
        <dbReference type="Rhea" id="RHEA-COMP:9863"/>
        <dbReference type="Rhea" id="RHEA-COMP:11604"/>
        <dbReference type="ChEBI" id="CHEBI:15378"/>
        <dbReference type="ChEBI" id="CHEBI:29999"/>
        <dbReference type="ChEBI" id="CHEBI:30616"/>
        <dbReference type="ChEBI" id="CHEBI:83421"/>
        <dbReference type="ChEBI" id="CHEBI:456216"/>
        <dbReference type="EC" id="2.7.11.1"/>
    </reaction>
</comment>
<comment type="caution">
    <text evidence="14">The sequence shown here is derived from an EMBL/GenBank/DDBJ whole genome shotgun (WGS) entry which is preliminary data.</text>
</comment>
<dbReference type="Gene3D" id="3.30.200.20">
    <property type="entry name" value="Phosphorylase Kinase, domain 1"/>
    <property type="match status" value="1"/>
</dbReference>
<keyword evidence="3" id="KW-0723">Serine/threonine-protein kinase</keyword>
<evidence type="ECO:0000256" key="2">
    <source>
        <dbReference type="ARBA" id="ARBA00012513"/>
    </source>
</evidence>
<evidence type="ECO:0000256" key="12">
    <source>
        <dbReference type="SAM" id="MobiDB-lite"/>
    </source>
</evidence>
<evidence type="ECO:0000259" key="13">
    <source>
        <dbReference type="SMART" id="SM00090"/>
    </source>
</evidence>
<keyword evidence="7" id="KW-0418">Kinase</keyword>
<dbReference type="SMART" id="SM00090">
    <property type="entry name" value="RIO"/>
    <property type="match status" value="1"/>
</dbReference>
<dbReference type="InterPro" id="IPR051272">
    <property type="entry name" value="RIO-type_Ser/Thr_kinase"/>
</dbReference>
<keyword evidence="15" id="KW-1185">Reference proteome</keyword>